<keyword evidence="3" id="KW-1185">Reference proteome</keyword>
<dbReference type="AlphaFoldDB" id="A0A329RAZ7"/>
<proteinExistence type="predicted"/>
<evidence type="ECO:0000313" key="3">
    <source>
        <dbReference type="Proteomes" id="UP000251314"/>
    </source>
</evidence>
<reference evidence="2 3" key="1">
    <citation type="submission" date="2018-01" db="EMBL/GenBank/DDBJ databases">
        <title>Draft genome of the strawberry crown rot pathogen Phytophthora cactorum.</title>
        <authorList>
            <person name="Armitage A.D."/>
            <person name="Lysoe E."/>
            <person name="Nellist C.F."/>
            <person name="Harrison R.J."/>
            <person name="Brurberg M.B."/>
        </authorList>
    </citation>
    <scope>NUCLEOTIDE SEQUENCE [LARGE SCALE GENOMIC DNA]</scope>
    <source>
        <strain evidence="2 3">10300</strain>
    </source>
</reference>
<name>A0A329RAZ7_9STRA</name>
<keyword evidence="1" id="KW-0472">Membrane</keyword>
<feature type="transmembrane region" description="Helical" evidence="1">
    <location>
        <begin position="199"/>
        <end position="221"/>
    </location>
</feature>
<dbReference type="VEuPathDB" id="FungiDB:PC110_g22438"/>
<sequence length="629" mass="70118">MSASTVLQPKSLNPPQASLLTLELSLTLYTATWLFIVLFHVACSTYLICATMAYWYLTKGTMPFFVSIWSLTGTQNYRFYGTMFGIIGGMHALQVLNILIMSIRARRITLRSEGSNMIQTLVVKRMMPSRFVTRNSSQPTSRTTGPFAYIWINVFSRKGIFGVESEHFSTVFAVREVLEASSQTYQAYRASNLLPRAGMNALIVGLLVTNCWTTAGIQLFLRKSPALERVVTLTYDALLSFGMMIVVPLIIFIPYIEAFNFEYSIFKNPDVLYDPVPLATMVLENRLIFASSLFDFATKLIPQLSIFLSLVTVSELLGRSDVKVIPSTNRHSIQSVAVKPKAGSDGIGKPSEVDKTIGNPKNSGQFASLRALHKWKHVIAIVLFILWGTIILLLHGLAAQRAANYEVIGCRAVTRPWFSNGKEPCSSLVYDCHARNTTSPDGSSFDKLDHVTLATLAIAHCPELKMPPDFQRLENLVMFHLYNSTIVNWDAESSVSATAHTRLLSVLVGKTQMAEFPVGLLQPLPASLMSVQFSQTNLTKLPDDLYVRWHAMAMISFENGILTEIPYQMFFSPVYTLSLMGNRIETLPTLAMMPPGMIIPELRLTHNPLRELPAALMAPDPFIMSLNVQ</sequence>
<evidence type="ECO:0000256" key="1">
    <source>
        <dbReference type="SAM" id="Phobius"/>
    </source>
</evidence>
<evidence type="ECO:0000313" key="2">
    <source>
        <dbReference type="EMBL" id="RAW21119.1"/>
    </source>
</evidence>
<dbReference type="Proteomes" id="UP000251314">
    <property type="component" value="Unassembled WGS sequence"/>
</dbReference>
<feature type="transmembrane region" description="Helical" evidence="1">
    <location>
        <begin position="378"/>
        <end position="398"/>
    </location>
</feature>
<organism evidence="2 3">
    <name type="scientific">Phytophthora cactorum</name>
    <dbReference type="NCBI Taxonomy" id="29920"/>
    <lineage>
        <taxon>Eukaryota</taxon>
        <taxon>Sar</taxon>
        <taxon>Stramenopiles</taxon>
        <taxon>Oomycota</taxon>
        <taxon>Peronosporomycetes</taxon>
        <taxon>Peronosporales</taxon>
        <taxon>Peronosporaceae</taxon>
        <taxon>Phytophthora</taxon>
    </lineage>
</organism>
<feature type="transmembrane region" description="Helical" evidence="1">
    <location>
        <begin position="233"/>
        <end position="256"/>
    </location>
</feature>
<dbReference type="SUPFAM" id="SSF52058">
    <property type="entry name" value="L domain-like"/>
    <property type="match status" value="1"/>
</dbReference>
<gene>
    <name evidence="2" type="ORF">PC110_g22438</name>
</gene>
<dbReference type="Gene3D" id="3.80.10.10">
    <property type="entry name" value="Ribonuclease Inhibitor"/>
    <property type="match status" value="1"/>
</dbReference>
<accession>A0A329RAZ7</accession>
<dbReference type="InterPro" id="IPR032675">
    <property type="entry name" value="LRR_dom_sf"/>
</dbReference>
<dbReference type="EMBL" id="MJFZ01002036">
    <property type="protein sequence ID" value="RAW21119.1"/>
    <property type="molecule type" value="Genomic_DNA"/>
</dbReference>
<keyword evidence="1" id="KW-1133">Transmembrane helix</keyword>
<keyword evidence="1" id="KW-0812">Transmembrane</keyword>
<dbReference type="OrthoDB" id="118666at2759"/>
<feature type="non-terminal residue" evidence="2">
    <location>
        <position position="629"/>
    </location>
</feature>
<comment type="caution">
    <text evidence="2">The sequence shown here is derived from an EMBL/GenBank/DDBJ whole genome shotgun (WGS) entry which is preliminary data.</text>
</comment>
<protein>
    <submittedName>
        <fullName evidence="2">Uncharacterized protein</fullName>
    </submittedName>
</protein>
<feature type="transmembrane region" description="Helical" evidence="1">
    <location>
        <begin position="77"/>
        <end position="101"/>
    </location>
</feature>